<dbReference type="SUPFAM" id="SSF53633">
    <property type="entry name" value="Carbamate kinase-like"/>
    <property type="match status" value="1"/>
</dbReference>
<evidence type="ECO:0000313" key="14">
    <source>
        <dbReference type="Proteomes" id="UP000199095"/>
    </source>
</evidence>
<evidence type="ECO:0000256" key="6">
    <source>
        <dbReference type="ARBA" id="ARBA00022777"/>
    </source>
</evidence>
<sequence>MYVIKLGGSLITHKDKYCSPNRKAIKQYAQEIKKNWTLFKGNLIIILGGGSYGNGVPIRYNLQNSMQEWKPQDLLMMTTKMNEWQTEVCTIFRDEGIPCYPFQGSSYITSNDGNVSSCYIEPIKSALNMELLPILSGDLTFDSEEKFVIFSSDKIPLVLNKELDISRVVMLTDVEGIYYKNSPDQIYEEVTQENFYVVLSETGVSNQQDVTGGMKTKLLALIELAKQGVRGVICDGNDPYNLTVSLLNDNTPGTQIKEWQEQVN</sequence>
<evidence type="ECO:0000256" key="5">
    <source>
        <dbReference type="ARBA" id="ARBA00022741"/>
    </source>
</evidence>
<feature type="site" description="Transition state stabilizer" evidence="11">
    <location>
        <position position="14"/>
    </location>
</feature>
<evidence type="ECO:0000256" key="4">
    <source>
        <dbReference type="ARBA" id="ARBA00022679"/>
    </source>
</evidence>
<dbReference type="EMBL" id="FOHJ01000005">
    <property type="protein sequence ID" value="SET49410.1"/>
    <property type="molecule type" value="Genomic_DNA"/>
</dbReference>
<evidence type="ECO:0000259" key="12">
    <source>
        <dbReference type="Pfam" id="PF00696"/>
    </source>
</evidence>
<evidence type="ECO:0000256" key="9">
    <source>
        <dbReference type="ARBA" id="ARBA00049063"/>
    </source>
</evidence>
<feature type="binding site" evidence="10">
    <location>
        <position position="49"/>
    </location>
    <ligand>
        <name>substrate</name>
    </ligand>
</feature>
<keyword evidence="4" id="KW-0808">Transferase</keyword>
<dbReference type="InterPro" id="IPR001048">
    <property type="entry name" value="Asp/Glu/Uridylate_kinase"/>
</dbReference>
<dbReference type="AlphaFoldDB" id="A0A1I0EVG2"/>
<dbReference type="GO" id="GO:0016114">
    <property type="term" value="P:terpenoid biosynthetic process"/>
    <property type="evidence" value="ECO:0007669"/>
    <property type="project" value="TreeGrafter"/>
</dbReference>
<feature type="binding site" evidence="10">
    <location>
        <begin position="5"/>
        <end position="9"/>
    </location>
    <ligand>
        <name>ATP</name>
        <dbReference type="ChEBI" id="CHEBI:30616"/>
    </ligand>
</feature>
<comment type="similarity">
    <text evidence="1">Belongs to the isopentenyl phosphate kinase family.</text>
</comment>
<feature type="domain" description="Aspartate/glutamate/uridylate kinase" evidence="12">
    <location>
        <begin position="2"/>
        <end position="234"/>
    </location>
</feature>
<dbReference type="InterPro" id="IPR024192">
    <property type="entry name" value="Fosfomycin_R_FomA-type"/>
</dbReference>
<dbReference type="STRING" id="237682.SAMN05421676_10594"/>
<evidence type="ECO:0000256" key="7">
    <source>
        <dbReference type="ARBA" id="ARBA00022840"/>
    </source>
</evidence>
<keyword evidence="5 10" id="KW-0547">Nucleotide-binding</keyword>
<dbReference type="GO" id="GO:0102043">
    <property type="term" value="F:isopentenyl phosphate kinase activity"/>
    <property type="evidence" value="ECO:0007669"/>
    <property type="project" value="UniProtKB-EC"/>
</dbReference>
<organism evidence="13 14">
    <name type="scientific">Salinibacillus kushneri</name>
    <dbReference type="NCBI Taxonomy" id="237682"/>
    <lineage>
        <taxon>Bacteria</taxon>
        <taxon>Bacillati</taxon>
        <taxon>Bacillota</taxon>
        <taxon>Bacilli</taxon>
        <taxon>Bacillales</taxon>
        <taxon>Bacillaceae</taxon>
        <taxon>Salinibacillus</taxon>
    </lineage>
</organism>
<dbReference type="EC" id="2.7.4.26" evidence="2"/>
<evidence type="ECO:0000256" key="8">
    <source>
        <dbReference type="ARBA" id="ARBA00023229"/>
    </source>
</evidence>
<keyword evidence="14" id="KW-1185">Reference proteome</keyword>
<evidence type="ECO:0000313" key="13">
    <source>
        <dbReference type="EMBL" id="SET49410.1"/>
    </source>
</evidence>
<dbReference type="PIRSF" id="PIRSF016496">
    <property type="entry name" value="Kin_FomA"/>
    <property type="match status" value="1"/>
</dbReference>
<dbReference type="CDD" id="cd04241">
    <property type="entry name" value="AAK_FomA-like"/>
    <property type="match status" value="1"/>
</dbReference>
<evidence type="ECO:0000256" key="11">
    <source>
        <dbReference type="PIRSR" id="PIRSR016496-2"/>
    </source>
</evidence>
<keyword evidence="8" id="KW-0414">Isoprene biosynthesis</keyword>
<feature type="binding site" evidence="10">
    <location>
        <position position="217"/>
    </location>
    <ligand>
        <name>ATP</name>
        <dbReference type="ChEBI" id="CHEBI:30616"/>
    </ligand>
</feature>
<evidence type="ECO:0000256" key="10">
    <source>
        <dbReference type="PIRSR" id="PIRSR016496-1"/>
    </source>
</evidence>
<dbReference type="Gene3D" id="3.40.1160.10">
    <property type="entry name" value="Acetylglutamate kinase-like"/>
    <property type="match status" value="1"/>
</dbReference>
<keyword evidence="7 10" id="KW-0067">ATP-binding</keyword>
<dbReference type="GO" id="GO:0005524">
    <property type="term" value="F:ATP binding"/>
    <property type="evidence" value="ECO:0007669"/>
    <property type="project" value="UniProtKB-KW"/>
</dbReference>
<dbReference type="Pfam" id="PF00696">
    <property type="entry name" value="AA_kinase"/>
    <property type="match status" value="1"/>
</dbReference>
<feature type="binding site" evidence="10">
    <location>
        <position position="152"/>
    </location>
    <ligand>
        <name>substrate</name>
    </ligand>
</feature>
<dbReference type="GO" id="GO:0016301">
    <property type="term" value="F:kinase activity"/>
    <property type="evidence" value="ECO:0007669"/>
    <property type="project" value="UniProtKB-KW"/>
</dbReference>
<evidence type="ECO:0000256" key="1">
    <source>
        <dbReference type="ARBA" id="ARBA00010540"/>
    </source>
</evidence>
<dbReference type="NCBIfam" id="NF040647">
    <property type="entry name" value="IPPK_Arch"/>
    <property type="match status" value="1"/>
</dbReference>
<evidence type="ECO:0000256" key="2">
    <source>
        <dbReference type="ARBA" id="ARBA00012908"/>
    </source>
</evidence>
<accession>A0A1I0EVG2</accession>
<dbReference type="GO" id="GO:0005829">
    <property type="term" value="C:cytosol"/>
    <property type="evidence" value="ECO:0007669"/>
    <property type="project" value="TreeGrafter"/>
</dbReference>
<feature type="binding site" evidence="10">
    <location>
        <position position="213"/>
    </location>
    <ligand>
        <name>ATP</name>
        <dbReference type="ChEBI" id="CHEBI:30616"/>
    </ligand>
</feature>
<feature type="binding site" evidence="10">
    <location>
        <position position="50"/>
    </location>
    <ligand>
        <name>substrate</name>
    </ligand>
</feature>
<evidence type="ECO:0000256" key="3">
    <source>
        <dbReference type="ARBA" id="ARBA00017267"/>
    </source>
</evidence>
<dbReference type="PANTHER" id="PTHR43654">
    <property type="entry name" value="GLUTAMATE 5-KINASE"/>
    <property type="match status" value="1"/>
</dbReference>
<dbReference type="RefSeq" id="WP_093134321.1">
    <property type="nucleotide sequence ID" value="NZ_FOHJ01000005.1"/>
</dbReference>
<protein>
    <recommendedName>
        <fullName evidence="3">Isopentenyl phosphate kinase</fullName>
        <ecNumber evidence="2">2.7.4.26</ecNumber>
    </recommendedName>
</protein>
<proteinExistence type="inferred from homology"/>
<comment type="catalytic activity">
    <reaction evidence="9">
        <text>isopentenyl phosphate + ATP = isopentenyl diphosphate + ADP</text>
        <dbReference type="Rhea" id="RHEA:33963"/>
        <dbReference type="ChEBI" id="CHEBI:30616"/>
        <dbReference type="ChEBI" id="CHEBI:65078"/>
        <dbReference type="ChEBI" id="CHEBI:128769"/>
        <dbReference type="ChEBI" id="CHEBI:456216"/>
        <dbReference type="EC" id="2.7.4.26"/>
    </reaction>
</comment>
<name>A0A1I0EVG2_9BACI</name>
<dbReference type="PANTHER" id="PTHR43654:SF1">
    <property type="entry name" value="ISOPENTENYL PHOSPHATE KINASE"/>
    <property type="match status" value="1"/>
</dbReference>
<keyword evidence="6 13" id="KW-0418">Kinase</keyword>
<dbReference type="OrthoDB" id="9804434at2"/>
<dbReference type="Proteomes" id="UP000199095">
    <property type="component" value="Unassembled WGS sequence"/>
</dbReference>
<gene>
    <name evidence="13" type="ORF">SAMN05421676_10594</name>
</gene>
<dbReference type="InterPro" id="IPR036393">
    <property type="entry name" value="AceGlu_kinase-like_sf"/>
</dbReference>
<reference evidence="14" key="1">
    <citation type="submission" date="2016-10" db="EMBL/GenBank/DDBJ databases">
        <authorList>
            <person name="Varghese N."/>
            <person name="Submissions S."/>
        </authorList>
    </citation>
    <scope>NUCLEOTIDE SEQUENCE [LARGE SCALE GENOMIC DNA]</scope>
    <source>
        <strain evidence="14">CGMCC 1.3566</strain>
    </source>
</reference>
<feature type="binding site" evidence="10">
    <location>
        <position position="173"/>
    </location>
    <ligand>
        <name>ATP</name>
        <dbReference type="ChEBI" id="CHEBI:30616"/>
    </ligand>
</feature>